<dbReference type="RefSeq" id="WP_096461194.1">
    <property type="nucleotide sequence ID" value="NZ_AP014936.1"/>
</dbReference>
<dbReference type="EMBL" id="AP014936">
    <property type="protein sequence ID" value="BAU48710.1"/>
    <property type="molecule type" value="Genomic_DNA"/>
</dbReference>
<dbReference type="Pfam" id="PF01370">
    <property type="entry name" value="Epimerase"/>
    <property type="match status" value="1"/>
</dbReference>
<dbReference type="InterPro" id="IPR001509">
    <property type="entry name" value="Epimerase_deHydtase"/>
</dbReference>
<dbReference type="AlphaFoldDB" id="A0A1B4V5A5"/>
<organism evidence="2 3">
    <name type="scientific">Sulfurifustis variabilis</name>
    <dbReference type="NCBI Taxonomy" id="1675686"/>
    <lineage>
        <taxon>Bacteria</taxon>
        <taxon>Pseudomonadati</taxon>
        <taxon>Pseudomonadota</taxon>
        <taxon>Gammaproteobacteria</taxon>
        <taxon>Acidiferrobacterales</taxon>
        <taxon>Acidiferrobacteraceae</taxon>
        <taxon>Sulfurifustis</taxon>
    </lineage>
</organism>
<feature type="domain" description="NAD-dependent epimerase/dehydratase" evidence="1">
    <location>
        <begin position="10"/>
        <end position="212"/>
    </location>
</feature>
<dbReference type="OrthoDB" id="9808276at2"/>
<dbReference type="KEGG" id="sva:SVA_2160"/>
<dbReference type="Gene3D" id="3.40.50.720">
    <property type="entry name" value="NAD(P)-binding Rossmann-like Domain"/>
    <property type="match status" value="1"/>
</dbReference>
<dbReference type="InterPro" id="IPR036291">
    <property type="entry name" value="NAD(P)-bd_dom_sf"/>
</dbReference>
<dbReference type="PANTHER" id="PTHR48079">
    <property type="entry name" value="PROTEIN YEEZ"/>
    <property type="match status" value="1"/>
</dbReference>
<dbReference type="PANTHER" id="PTHR48079:SF6">
    <property type="entry name" value="NAD(P)-BINDING DOMAIN-CONTAINING PROTEIN-RELATED"/>
    <property type="match status" value="1"/>
</dbReference>
<dbReference type="GO" id="GO:0004029">
    <property type="term" value="F:aldehyde dehydrogenase (NAD+) activity"/>
    <property type="evidence" value="ECO:0007669"/>
    <property type="project" value="TreeGrafter"/>
</dbReference>
<proteinExistence type="predicted"/>
<protein>
    <submittedName>
        <fullName evidence="2">NAD-dependent dehydratase</fullName>
    </submittedName>
</protein>
<dbReference type="Proteomes" id="UP000218899">
    <property type="component" value="Chromosome"/>
</dbReference>
<dbReference type="SUPFAM" id="SSF51735">
    <property type="entry name" value="NAD(P)-binding Rossmann-fold domains"/>
    <property type="match status" value="1"/>
</dbReference>
<sequence>MSPVFMVGCGDIGTRVARLERAQRARVSALARSEESAARLRTEGIAPVAGDLDQPESLRELPTHDTLLYYFAPPPAKGVHDPRMRGLLEALLPERRPRRIVYISTTGVYGDCAGAWVTEERPPKPGADRARRRLDAEEALRAFGARFEVGTVILRVPGIYAPGRLPVDRIRAGEPLVREEEAPYTNRIHADDLAQVCIAAMRRGGDGGVYNVSDGHPTTMTDYFFKVADALGLPRPPVLPLASVRERVSEGMRGYLAESRRIDNRRMRAELGVSLRYPTLEAGLAALTTAR</sequence>
<dbReference type="InterPro" id="IPR051783">
    <property type="entry name" value="NAD(P)-dependent_oxidoreduct"/>
</dbReference>
<name>A0A1B4V5A5_9GAMM</name>
<evidence type="ECO:0000313" key="2">
    <source>
        <dbReference type="EMBL" id="BAU48710.1"/>
    </source>
</evidence>
<reference evidence="2 3" key="1">
    <citation type="submission" date="2015-08" db="EMBL/GenBank/DDBJ databases">
        <title>Complete genome sequence of Sulfurifustis variabilis.</title>
        <authorList>
            <person name="Miura A."/>
            <person name="Kojima H."/>
            <person name="Fukui M."/>
        </authorList>
    </citation>
    <scope>NUCLEOTIDE SEQUENCE [LARGE SCALE GENOMIC DNA]</scope>
    <source>
        <strain evidence="3">skN76</strain>
    </source>
</reference>
<gene>
    <name evidence="2" type="ORF">SVA_2160</name>
</gene>
<evidence type="ECO:0000313" key="3">
    <source>
        <dbReference type="Proteomes" id="UP000218899"/>
    </source>
</evidence>
<evidence type="ECO:0000259" key="1">
    <source>
        <dbReference type="Pfam" id="PF01370"/>
    </source>
</evidence>
<dbReference type="GO" id="GO:0005737">
    <property type="term" value="C:cytoplasm"/>
    <property type="evidence" value="ECO:0007669"/>
    <property type="project" value="TreeGrafter"/>
</dbReference>
<accession>A0A1B4V5A5</accession>
<keyword evidence="3" id="KW-1185">Reference proteome</keyword>
<dbReference type="CDD" id="cd05266">
    <property type="entry name" value="SDR_a4"/>
    <property type="match status" value="1"/>
</dbReference>